<dbReference type="InterPro" id="IPR034228">
    <property type="entry name" value="Nop6_RRM"/>
</dbReference>
<dbReference type="PANTHER" id="PTHR23236">
    <property type="entry name" value="EUKARYOTIC TRANSLATION INITIATION FACTOR 4B/4H"/>
    <property type="match status" value="1"/>
</dbReference>
<dbReference type="STRING" id="90262.A0A1X2IVG7"/>
<dbReference type="EMBL" id="MCGE01000003">
    <property type="protein sequence ID" value="ORZ23027.1"/>
    <property type="molecule type" value="Genomic_DNA"/>
</dbReference>
<evidence type="ECO:0000313" key="6">
    <source>
        <dbReference type="Proteomes" id="UP000193560"/>
    </source>
</evidence>
<dbReference type="Pfam" id="PF00076">
    <property type="entry name" value="RRM_1"/>
    <property type="match status" value="1"/>
</dbReference>
<dbReference type="AlphaFoldDB" id="A0A1X2IVG7"/>
<dbReference type="Gene3D" id="3.30.70.330">
    <property type="match status" value="1"/>
</dbReference>
<feature type="compositionally biased region" description="Low complexity" evidence="3">
    <location>
        <begin position="44"/>
        <end position="62"/>
    </location>
</feature>
<dbReference type="GO" id="GO:0032040">
    <property type="term" value="C:small-subunit processome"/>
    <property type="evidence" value="ECO:0007669"/>
    <property type="project" value="EnsemblFungi"/>
</dbReference>
<proteinExistence type="predicted"/>
<dbReference type="CDD" id="cd12400">
    <property type="entry name" value="RRM_Nop6"/>
    <property type="match status" value="1"/>
</dbReference>
<evidence type="ECO:0000256" key="2">
    <source>
        <dbReference type="PROSITE-ProRule" id="PRU00176"/>
    </source>
</evidence>
<accession>A0A1X2IVG7</accession>
<comment type="caution">
    <text evidence="5">The sequence shown here is derived from an EMBL/GenBank/DDBJ whole genome shotgun (WGS) entry which is preliminary data.</text>
</comment>
<keyword evidence="1 2" id="KW-0694">RNA-binding</keyword>
<dbReference type="PANTHER" id="PTHR23236:SF51">
    <property type="entry name" value="NUCLEOLAR PROTEIN 6"/>
    <property type="match status" value="1"/>
</dbReference>
<dbReference type="PROSITE" id="PS50102">
    <property type="entry name" value="RRM"/>
    <property type="match status" value="1"/>
</dbReference>
<feature type="region of interest" description="Disordered" evidence="3">
    <location>
        <begin position="201"/>
        <end position="240"/>
    </location>
</feature>
<dbReference type="InterPro" id="IPR000504">
    <property type="entry name" value="RRM_dom"/>
</dbReference>
<dbReference type="SMART" id="SM00360">
    <property type="entry name" value="RRM"/>
    <property type="match status" value="1"/>
</dbReference>
<gene>
    <name evidence="5" type="ORF">BCR42DRAFT_403814</name>
</gene>
<dbReference type="OrthoDB" id="439808at2759"/>
<dbReference type="GO" id="GO:0030686">
    <property type="term" value="C:90S preribosome"/>
    <property type="evidence" value="ECO:0007669"/>
    <property type="project" value="EnsemblFungi"/>
</dbReference>
<evidence type="ECO:0000256" key="3">
    <source>
        <dbReference type="SAM" id="MobiDB-lite"/>
    </source>
</evidence>
<feature type="compositionally biased region" description="Basic and acidic residues" evidence="3">
    <location>
        <begin position="201"/>
        <end position="223"/>
    </location>
</feature>
<organism evidence="5 6">
    <name type="scientific">Absidia repens</name>
    <dbReference type="NCBI Taxonomy" id="90262"/>
    <lineage>
        <taxon>Eukaryota</taxon>
        <taxon>Fungi</taxon>
        <taxon>Fungi incertae sedis</taxon>
        <taxon>Mucoromycota</taxon>
        <taxon>Mucoromycotina</taxon>
        <taxon>Mucoromycetes</taxon>
        <taxon>Mucorales</taxon>
        <taxon>Cunninghamellaceae</taxon>
        <taxon>Absidia</taxon>
    </lineage>
</organism>
<sequence>MAEGKKLTKREKKAASFRQKQKGKTIDDEENAVPESDVLHDQATTTTDQTTSSNSSSTTTISNKRKANADDKPATGTKIDVPGTSSTEDGPTKKKTRRGKKKPVDGVRYIVFVGNLSYATTKEDLEKHFASAGGIVSARLLTDKVTKKPKGFAFIEFEDSRNLNKALAFHHTSLNKRQINVELTAGGGGKSTTRAEKLKVKNERLQEERQKAHQDKVHGKIPDVKSSSYGGTKASAEEEF</sequence>
<keyword evidence="6" id="KW-1185">Reference proteome</keyword>
<dbReference type="SUPFAM" id="SSF54928">
    <property type="entry name" value="RNA-binding domain, RBD"/>
    <property type="match status" value="1"/>
</dbReference>
<name>A0A1X2IVG7_9FUNG</name>
<dbReference type="InterPro" id="IPR035979">
    <property type="entry name" value="RBD_domain_sf"/>
</dbReference>
<evidence type="ECO:0000313" key="5">
    <source>
        <dbReference type="EMBL" id="ORZ23027.1"/>
    </source>
</evidence>
<protein>
    <recommendedName>
        <fullName evidence="4">RRM domain-containing protein</fullName>
    </recommendedName>
</protein>
<evidence type="ECO:0000256" key="1">
    <source>
        <dbReference type="ARBA" id="ARBA00022884"/>
    </source>
</evidence>
<dbReference type="GO" id="GO:0019843">
    <property type="term" value="F:rRNA binding"/>
    <property type="evidence" value="ECO:0007669"/>
    <property type="project" value="EnsemblFungi"/>
</dbReference>
<dbReference type="GO" id="GO:0030515">
    <property type="term" value="F:snoRNA binding"/>
    <property type="evidence" value="ECO:0007669"/>
    <property type="project" value="EnsemblFungi"/>
</dbReference>
<reference evidence="5 6" key="1">
    <citation type="submission" date="2016-07" db="EMBL/GenBank/DDBJ databases">
        <title>Pervasive Adenine N6-methylation of Active Genes in Fungi.</title>
        <authorList>
            <consortium name="DOE Joint Genome Institute"/>
            <person name="Mondo S.J."/>
            <person name="Dannebaum R.O."/>
            <person name="Kuo R.C."/>
            <person name="Labutti K."/>
            <person name="Haridas S."/>
            <person name="Kuo A."/>
            <person name="Salamov A."/>
            <person name="Ahrendt S.R."/>
            <person name="Lipzen A."/>
            <person name="Sullivan W."/>
            <person name="Andreopoulos W.B."/>
            <person name="Clum A."/>
            <person name="Lindquist E."/>
            <person name="Daum C."/>
            <person name="Ramamoorthy G.K."/>
            <person name="Gryganskyi A."/>
            <person name="Culley D."/>
            <person name="Magnuson J.K."/>
            <person name="James T.Y."/>
            <person name="O'Malley M.A."/>
            <person name="Stajich J.E."/>
            <person name="Spatafora J.W."/>
            <person name="Visel A."/>
            <person name="Grigoriev I.V."/>
        </authorList>
    </citation>
    <scope>NUCLEOTIDE SEQUENCE [LARGE SCALE GENOMIC DNA]</scope>
    <source>
        <strain evidence="5 6">NRRL 1336</strain>
    </source>
</reference>
<dbReference type="GO" id="GO:0042274">
    <property type="term" value="P:ribosomal small subunit biogenesis"/>
    <property type="evidence" value="ECO:0007669"/>
    <property type="project" value="EnsemblFungi"/>
</dbReference>
<dbReference type="Proteomes" id="UP000193560">
    <property type="component" value="Unassembled WGS sequence"/>
</dbReference>
<evidence type="ECO:0000259" key="4">
    <source>
        <dbReference type="PROSITE" id="PS50102"/>
    </source>
</evidence>
<feature type="region of interest" description="Disordered" evidence="3">
    <location>
        <begin position="1"/>
        <end position="101"/>
    </location>
</feature>
<dbReference type="InterPro" id="IPR012677">
    <property type="entry name" value="Nucleotide-bd_a/b_plait_sf"/>
</dbReference>
<feature type="domain" description="RRM" evidence="4">
    <location>
        <begin position="109"/>
        <end position="186"/>
    </location>
</feature>